<proteinExistence type="predicted"/>
<accession>A2FM53</accession>
<organism evidence="2 3">
    <name type="scientific">Trichomonas vaginalis (strain ATCC PRA-98 / G3)</name>
    <dbReference type="NCBI Taxonomy" id="412133"/>
    <lineage>
        <taxon>Eukaryota</taxon>
        <taxon>Metamonada</taxon>
        <taxon>Parabasalia</taxon>
        <taxon>Trichomonadida</taxon>
        <taxon>Trichomonadidae</taxon>
        <taxon>Trichomonas</taxon>
    </lineage>
</organism>
<feature type="chain" id="PRO_5002643673" evidence="1">
    <location>
        <begin position="22"/>
        <end position="76"/>
    </location>
</feature>
<dbReference type="AlphaFoldDB" id="A2FM53"/>
<keyword evidence="3" id="KW-1185">Reference proteome</keyword>
<dbReference type="KEGG" id="tva:4751746"/>
<dbReference type="VEuPathDB" id="TrichDB:TVAGG3_0685020"/>
<dbReference type="InParanoid" id="A2FM53"/>
<feature type="signal peptide" evidence="1">
    <location>
        <begin position="1"/>
        <end position="21"/>
    </location>
</feature>
<evidence type="ECO:0000313" key="2">
    <source>
        <dbReference type="EMBL" id="EAX94020.1"/>
    </source>
</evidence>
<dbReference type="VEuPathDB" id="TrichDB:TVAG_082270"/>
<evidence type="ECO:0000313" key="3">
    <source>
        <dbReference type="Proteomes" id="UP000001542"/>
    </source>
</evidence>
<reference evidence="2" key="1">
    <citation type="submission" date="2006-10" db="EMBL/GenBank/DDBJ databases">
        <authorList>
            <person name="Amadeo P."/>
            <person name="Zhao Q."/>
            <person name="Wortman J."/>
            <person name="Fraser-Liggett C."/>
            <person name="Carlton J."/>
        </authorList>
    </citation>
    <scope>NUCLEOTIDE SEQUENCE</scope>
    <source>
        <strain evidence="2">G3</strain>
    </source>
</reference>
<dbReference type="EMBL" id="DS113880">
    <property type="protein sequence ID" value="EAX94020.1"/>
    <property type="molecule type" value="Genomic_DNA"/>
</dbReference>
<reference evidence="2" key="2">
    <citation type="journal article" date="2007" name="Science">
        <title>Draft genome sequence of the sexually transmitted pathogen Trichomonas vaginalis.</title>
        <authorList>
            <person name="Carlton J.M."/>
            <person name="Hirt R.P."/>
            <person name="Silva J.C."/>
            <person name="Delcher A.L."/>
            <person name="Schatz M."/>
            <person name="Zhao Q."/>
            <person name="Wortman J.R."/>
            <person name="Bidwell S.L."/>
            <person name="Alsmark U.C.M."/>
            <person name="Besteiro S."/>
            <person name="Sicheritz-Ponten T."/>
            <person name="Noel C.J."/>
            <person name="Dacks J.B."/>
            <person name="Foster P.G."/>
            <person name="Simillion C."/>
            <person name="Van de Peer Y."/>
            <person name="Miranda-Saavedra D."/>
            <person name="Barton G.J."/>
            <person name="Westrop G.D."/>
            <person name="Mueller S."/>
            <person name="Dessi D."/>
            <person name="Fiori P.L."/>
            <person name="Ren Q."/>
            <person name="Paulsen I."/>
            <person name="Zhang H."/>
            <person name="Bastida-Corcuera F.D."/>
            <person name="Simoes-Barbosa A."/>
            <person name="Brown M.T."/>
            <person name="Hayes R.D."/>
            <person name="Mukherjee M."/>
            <person name="Okumura C.Y."/>
            <person name="Schneider R."/>
            <person name="Smith A.J."/>
            <person name="Vanacova S."/>
            <person name="Villalvazo M."/>
            <person name="Haas B.J."/>
            <person name="Pertea M."/>
            <person name="Feldblyum T.V."/>
            <person name="Utterback T.R."/>
            <person name="Shu C.L."/>
            <person name="Osoegawa K."/>
            <person name="de Jong P.J."/>
            <person name="Hrdy I."/>
            <person name="Horvathova L."/>
            <person name="Zubacova Z."/>
            <person name="Dolezal P."/>
            <person name="Malik S.B."/>
            <person name="Logsdon J.M. Jr."/>
            <person name="Henze K."/>
            <person name="Gupta A."/>
            <person name="Wang C.C."/>
            <person name="Dunne R.L."/>
            <person name="Upcroft J.A."/>
            <person name="Upcroft P."/>
            <person name="White O."/>
            <person name="Salzberg S.L."/>
            <person name="Tang P."/>
            <person name="Chiu C.-H."/>
            <person name="Lee Y.-S."/>
            <person name="Embley T.M."/>
            <person name="Coombs G.H."/>
            <person name="Mottram J.C."/>
            <person name="Tachezy J."/>
            <person name="Fraser-Liggett C.M."/>
            <person name="Johnson P.J."/>
        </authorList>
    </citation>
    <scope>NUCLEOTIDE SEQUENCE [LARGE SCALE GENOMIC DNA]</scope>
    <source>
        <strain evidence="2">G3</strain>
    </source>
</reference>
<name>A2FM53_TRIV3</name>
<keyword evidence="1" id="KW-0732">Signal</keyword>
<dbReference type="Proteomes" id="UP000001542">
    <property type="component" value="Unassembled WGS sequence"/>
</dbReference>
<gene>
    <name evidence="2" type="ORF">TVAG_082270</name>
</gene>
<sequence length="76" mass="9110">MQHRRLQSFIIFQILLLNKYADNIVHSLDYNKMTSLHYVSNIEYKEKPLYTFDLRELSISQKSEENKCKEMAALLL</sequence>
<protein>
    <submittedName>
        <fullName evidence="2">Uncharacterized protein</fullName>
    </submittedName>
</protein>
<evidence type="ECO:0000256" key="1">
    <source>
        <dbReference type="SAM" id="SignalP"/>
    </source>
</evidence>
<dbReference type="RefSeq" id="XP_001306950.1">
    <property type="nucleotide sequence ID" value="XM_001306949.1"/>
</dbReference>